<organism evidence="2 3">
    <name type="scientific">Papiliotrema laurentii</name>
    <name type="common">Cryptococcus laurentii</name>
    <dbReference type="NCBI Taxonomy" id="5418"/>
    <lineage>
        <taxon>Eukaryota</taxon>
        <taxon>Fungi</taxon>
        <taxon>Dikarya</taxon>
        <taxon>Basidiomycota</taxon>
        <taxon>Agaricomycotina</taxon>
        <taxon>Tremellomycetes</taxon>
        <taxon>Tremellales</taxon>
        <taxon>Rhynchogastremaceae</taxon>
        <taxon>Papiliotrema</taxon>
    </lineage>
</organism>
<dbReference type="Proteomes" id="UP001182556">
    <property type="component" value="Unassembled WGS sequence"/>
</dbReference>
<evidence type="ECO:0000313" key="2">
    <source>
        <dbReference type="EMBL" id="KAK1926703.1"/>
    </source>
</evidence>
<feature type="compositionally biased region" description="Pro residues" evidence="1">
    <location>
        <begin position="68"/>
        <end position="77"/>
    </location>
</feature>
<evidence type="ECO:0000313" key="3">
    <source>
        <dbReference type="Proteomes" id="UP001182556"/>
    </source>
</evidence>
<feature type="compositionally biased region" description="Low complexity" evidence="1">
    <location>
        <begin position="85"/>
        <end position="100"/>
    </location>
</feature>
<dbReference type="EMBL" id="JAODAN010000002">
    <property type="protein sequence ID" value="KAK1926703.1"/>
    <property type="molecule type" value="Genomic_DNA"/>
</dbReference>
<sequence length="278" mass="30165">MSDAHHSPTTITVVPLPQLPHPSTLATSSAFLIHEAQKTYNELSTLRQNIVAESSTYVLDPPGSSSLPPLPPIPVPPSTSHRKPSSLATPSPSSLPTAKPTIPSSSPLHNAVDVKSCCESLRTSGHRAEERYDSTALWVVIDSISAWILLRVNDQSNGVPSVRCIRLLESSKGDQPIHAQSTSAPLRALSKHLTDLSLPLPELLFRLVSLPELLKQPCHYCQRHLRVPDGLPYGQTGYLPADPSLGSKDATRMDTDQDDEVKEGGKWVSWHPSCQPIA</sequence>
<proteinExistence type="predicted"/>
<name>A0AAD9FV23_PAPLA</name>
<feature type="region of interest" description="Disordered" evidence="1">
    <location>
        <begin position="61"/>
        <end position="108"/>
    </location>
</feature>
<reference evidence="2" key="1">
    <citation type="submission" date="2023-02" db="EMBL/GenBank/DDBJ databases">
        <title>Identification and recombinant expression of a fungal hydrolase from Papiliotrema laurentii that hydrolyzes apple cutin and clears colloidal polyester polyurethane.</title>
        <authorList>
            <consortium name="DOE Joint Genome Institute"/>
            <person name="Roman V.A."/>
            <person name="Bojanowski C."/>
            <person name="Crable B.R."/>
            <person name="Wagner D.N."/>
            <person name="Hung C.S."/>
            <person name="Nadeau L.J."/>
            <person name="Schratz L."/>
            <person name="Haridas S."/>
            <person name="Pangilinan J."/>
            <person name="Lipzen A."/>
            <person name="Na H."/>
            <person name="Yan M."/>
            <person name="Ng V."/>
            <person name="Grigoriev I.V."/>
            <person name="Spatafora J.W."/>
            <person name="Barlow D."/>
            <person name="Biffinger J."/>
            <person name="Kelley-Loughnane N."/>
            <person name="Varaljay V.A."/>
            <person name="Crookes-Goodson W.J."/>
        </authorList>
    </citation>
    <scope>NUCLEOTIDE SEQUENCE</scope>
    <source>
        <strain evidence="2">5307AH</strain>
    </source>
</reference>
<evidence type="ECO:0000256" key="1">
    <source>
        <dbReference type="SAM" id="MobiDB-lite"/>
    </source>
</evidence>
<comment type="caution">
    <text evidence="2">The sequence shown here is derived from an EMBL/GenBank/DDBJ whole genome shotgun (WGS) entry which is preliminary data.</text>
</comment>
<accession>A0AAD9FV23</accession>
<protein>
    <submittedName>
        <fullName evidence="2">Uncharacterized protein</fullName>
    </submittedName>
</protein>
<gene>
    <name evidence="2" type="ORF">DB88DRAFT_538583</name>
</gene>
<dbReference type="AlphaFoldDB" id="A0AAD9FV23"/>
<keyword evidence="3" id="KW-1185">Reference proteome</keyword>
<feature type="region of interest" description="Disordered" evidence="1">
    <location>
        <begin position="238"/>
        <end position="266"/>
    </location>
</feature>